<dbReference type="InterPro" id="IPR013783">
    <property type="entry name" value="Ig-like_fold"/>
</dbReference>
<comment type="subunit">
    <text evidence="5">Heterodimer with IL12A; disulfide-linked. The heterodimer is known as interleukin IL-12.</text>
</comment>
<dbReference type="InterPro" id="IPR015528">
    <property type="entry name" value="IL-12_beta"/>
</dbReference>
<dbReference type="GO" id="GO:0004896">
    <property type="term" value="F:cytokine receptor activity"/>
    <property type="evidence" value="ECO:0007669"/>
    <property type="project" value="UniProtKB-UniRule"/>
</dbReference>
<proteinExistence type="inferred from homology"/>
<keyword evidence="4 5" id="KW-0393">Immunoglobulin domain</keyword>
<accession>A0AAV7PNJ1</accession>
<evidence type="ECO:0000256" key="2">
    <source>
        <dbReference type="ARBA" id="ARBA00023157"/>
    </source>
</evidence>
<dbReference type="SUPFAM" id="SSF49265">
    <property type="entry name" value="Fibronectin type III"/>
    <property type="match status" value="2"/>
</dbReference>
<dbReference type="InterPro" id="IPR036116">
    <property type="entry name" value="FN3_sf"/>
</dbReference>
<evidence type="ECO:0000256" key="5">
    <source>
        <dbReference type="RuleBase" id="RU281113"/>
    </source>
</evidence>
<dbReference type="GO" id="GO:0005125">
    <property type="term" value="F:cytokine activity"/>
    <property type="evidence" value="ECO:0007669"/>
    <property type="project" value="UniProtKB-KW"/>
</dbReference>
<evidence type="ECO:0000313" key="8">
    <source>
        <dbReference type="Proteomes" id="UP001066276"/>
    </source>
</evidence>
<feature type="domain" description="Ig-like" evidence="6">
    <location>
        <begin position="37"/>
        <end position="137"/>
    </location>
</feature>
<dbReference type="SUPFAM" id="SSF48726">
    <property type="entry name" value="Immunoglobulin"/>
    <property type="match status" value="1"/>
</dbReference>
<comment type="subcellular location">
    <subcellularLocation>
        <location evidence="5">Secreted</location>
    </subcellularLocation>
</comment>
<dbReference type="EMBL" id="JANPWB010000011">
    <property type="protein sequence ID" value="KAJ1128620.1"/>
    <property type="molecule type" value="Genomic_DNA"/>
</dbReference>
<evidence type="ECO:0000313" key="7">
    <source>
        <dbReference type="EMBL" id="KAJ1128620.1"/>
    </source>
</evidence>
<dbReference type="InterPro" id="IPR019482">
    <property type="entry name" value="IL-12_beta_cen-dom"/>
</dbReference>
<dbReference type="InterPro" id="IPR050676">
    <property type="entry name" value="IL-12"/>
</dbReference>
<dbReference type="Gene3D" id="2.60.40.10">
    <property type="entry name" value="Immunoglobulins"/>
    <property type="match status" value="3"/>
</dbReference>
<dbReference type="GO" id="GO:0005615">
    <property type="term" value="C:extracellular space"/>
    <property type="evidence" value="ECO:0007669"/>
    <property type="project" value="UniProtKB-KW"/>
</dbReference>
<dbReference type="AlphaFoldDB" id="A0AAV7PNJ1"/>
<dbReference type="PROSITE" id="PS50835">
    <property type="entry name" value="IG_LIKE"/>
    <property type="match status" value="1"/>
</dbReference>
<name>A0AAV7PNJ1_PLEWA</name>
<dbReference type="Pfam" id="PF10420">
    <property type="entry name" value="IL12p40_C"/>
    <property type="match status" value="1"/>
</dbReference>
<sequence>MLGVALGWLCAWERKTFGKALQQDADTGTTEHTCKMPSLVTFVLALVLAAVPLEGKWELRNNVYVVDLGKQGYETVELVCDVAAEDTVREVKWRNGPKIVGHGKKLHVTIKEFPHAGNYTCHVGNGPAVGYTFVYINEPINQLGEASGILKEWRDGHFIDCEAKNYNGSFYCSWQLKGRGEPHFFFEAQHGTIKCMDHKTMDGSIYTITCIHAEACPYGEDHKHIKVFLEATQGKKYSNYTTTFFIKDIIKPDPPENLQKKGKTITWHYPASWSNCPSFFPLVFNVSVPEADRGQHHGRKHSTQPWILANNTSIHMPNVKKVCIQARDKYHTSSWSERSCYSV</sequence>
<gene>
    <name evidence="5" type="primary">IL12B</name>
    <name evidence="7" type="ORF">NDU88_006996</name>
</gene>
<comment type="similarity">
    <text evidence="5">Belongs to the IL-12B family.</text>
</comment>
<dbReference type="InterPro" id="IPR036179">
    <property type="entry name" value="Ig-like_dom_sf"/>
</dbReference>
<evidence type="ECO:0000256" key="1">
    <source>
        <dbReference type="ARBA" id="ARBA00022729"/>
    </source>
</evidence>
<dbReference type="PRINTS" id="PR01928">
    <property type="entry name" value="INTRLEUKN12B"/>
</dbReference>
<dbReference type="PANTHER" id="PTHR48485:SF4">
    <property type="entry name" value="INTERLEUKIN-12 SUBUNIT BETA"/>
    <property type="match status" value="1"/>
</dbReference>
<evidence type="ECO:0000259" key="6">
    <source>
        <dbReference type="PROSITE" id="PS50835"/>
    </source>
</evidence>
<keyword evidence="8" id="KW-1185">Reference proteome</keyword>
<dbReference type="PANTHER" id="PTHR48485">
    <property type="entry name" value="INTERLEUKIN-12 SUBUNIT BETA-RELATED"/>
    <property type="match status" value="1"/>
</dbReference>
<keyword evidence="2" id="KW-1015">Disulfide bond</keyword>
<comment type="caution">
    <text evidence="7">The sequence shown here is derived from an EMBL/GenBank/DDBJ whole genome shotgun (WGS) entry which is preliminary data.</text>
</comment>
<keyword evidence="3 5" id="KW-0325">Glycoprotein</keyword>
<dbReference type="InterPro" id="IPR007110">
    <property type="entry name" value="Ig-like_dom"/>
</dbReference>
<evidence type="ECO:0000256" key="3">
    <source>
        <dbReference type="ARBA" id="ARBA00023180"/>
    </source>
</evidence>
<keyword evidence="5" id="KW-0202">Cytokine</keyword>
<reference evidence="7" key="1">
    <citation type="journal article" date="2022" name="bioRxiv">
        <title>Sequencing and chromosome-scale assembly of the giantPleurodeles waltlgenome.</title>
        <authorList>
            <person name="Brown T."/>
            <person name="Elewa A."/>
            <person name="Iarovenko S."/>
            <person name="Subramanian E."/>
            <person name="Araus A.J."/>
            <person name="Petzold A."/>
            <person name="Susuki M."/>
            <person name="Suzuki K.-i.T."/>
            <person name="Hayashi T."/>
            <person name="Toyoda A."/>
            <person name="Oliveira C."/>
            <person name="Osipova E."/>
            <person name="Leigh N.D."/>
            <person name="Simon A."/>
            <person name="Yun M.H."/>
        </authorList>
    </citation>
    <scope>NUCLEOTIDE SEQUENCE</scope>
    <source>
        <strain evidence="7">20211129_DDA</strain>
        <tissue evidence="7">Liver</tissue>
    </source>
</reference>
<dbReference type="Proteomes" id="UP001066276">
    <property type="component" value="Chromosome 7"/>
</dbReference>
<organism evidence="7 8">
    <name type="scientific">Pleurodeles waltl</name>
    <name type="common">Iberian ribbed newt</name>
    <dbReference type="NCBI Taxonomy" id="8319"/>
    <lineage>
        <taxon>Eukaryota</taxon>
        <taxon>Metazoa</taxon>
        <taxon>Chordata</taxon>
        <taxon>Craniata</taxon>
        <taxon>Vertebrata</taxon>
        <taxon>Euteleostomi</taxon>
        <taxon>Amphibia</taxon>
        <taxon>Batrachia</taxon>
        <taxon>Caudata</taxon>
        <taxon>Salamandroidea</taxon>
        <taxon>Salamandridae</taxon>
        <taxon>Pleurodelinae</taxon>
        <taxon>Pleurodeles</taxon>
    </lineage>
</organism>
<protein>
    <recommendedName>
        <fullName evidence="5">Interleukin-12 subunit beta</fullName>
        <shortName evidence="5">IL-12B</shortName>
    </recommendedName>
    <alternativeName>
        <fullName evidence="5">Cytotoxic lymphocyte maturation factor 40 kDa subunit</fullName>
    </alternativeName>
    <alternativeName>
        <fullName evidence="5">IL-12 subunit p40</fullName>
    </alternativeName>
</protein>
<keyword evidence="1" id="KW-0732">Signal</keyword>
<evidence type="ECO:0000256" key="4">
    <source>
        <dbReference type="ARBA" id="ARBA00023319"/>
    </source>
</evidence>
<keyword evidence="5" id="KW-0964">Secreted</keyword>